<dbReference type="EMBL" id="JAIWYP010000016">
    <property type="protein sequence ID" value="KAH3696875.1"/>
    <property type="molecule type" value="Genomic_DNA"/>
</dbReference>
<dbReference type="InterPro" id="IPR040434">
    <property type="entry name" value="TSAP1"/>
</dbReference>
<feature type="domain" description="RRM" evidence="4">
    <location>
        <begin position="20"/>
        <end position="103"/>
    </location>
</feature>
<dbReference type="InterPro" id="IPR041085">
    <property type="entry name" value="TSAP1_C"/>
</dbReference>
<dbReference type="SMART" id="SM00360">
    <property type="entry name" value="RRM"/>
    <property type="match status" value="2"/>
</dbReference>
<dbReference type="Pfam" id="PF17654">
    <property type="entry name" value="Trnau1ap"/>
    <property type="match status" value="1"/>
</dbReference>
<comment type="similarity">
    <text evidence="1">Belongs to the RRM TRSPAP family.</text>
</comment>
<comment type="caution">
    <text evidence="5">The sequence shown here is derived from an EMBL/GenBank/DDBJ whole genome shotgun (WGS) entry which is preliminary data.</text>
</comment>
<dbReference type="Gene3D" id="3.30.70.330">
    <property type="match status" value="2"/>
</dbReference>
<evidence type="ECO:0000256" key="3">
    <source>
        <dbReference type="PROSITE-ProRule" id="PRU00176"/>
    </source>
</evidence>
<proteinExistence type="inferred from homology"/>
<dbReference type="PROSITE" id="PS50102">
    <property type="entry name" value="RRM"/>
    <property type="match status" value="2"/>
</dbReference>
<keyword evidence="3" id="KW-0694">RNA-binding</keyword>
<evidence type="ECO:0000256" key="1">
    <source>
        <dbReference type="ARBA" id="ARBA00008920"/>
    </source>
</evidence>
<dbReference type="AlphaFoldDB" id="A0A9D3YAW1"/>
<evidence type="ECO:0000313" key="5">
    <source>
        <dbReference type="EMBL" id="KAH3696875.1"/>
    </source>
</evidence>
<sequence>MYNNPQANRHPGTMTTEPTKTLWMGDLEPYMDEQFVLQAFEQMGEPAKGVKLIINKVSGLPAGYCFVDFNDSESSLKAQLRLNGKIIPNSQPPHRFKLNSNNVKDAPRREFSLFVGDLSDEVDDFILYRAFVKKYPSCLTAKVVLDSKGQTKGYGFVRFAEETDQQKALIEMQHTVGIGRKPIRVSLATPKKRENDVATAVAAHTYNKAYQDYYQAYYQQYYSNYYNTTQPPVPVPQTVYANPEDDPNALEDPELDIDIDRYNQEYMAQSEEIFEMLEDSRWHPMDQWNSTVPTTARTGSDVNYMEHNEYTMEETSDIV</sequence>
<name>A0A9D3YAW1_DREPO</name>
<dbReference type="GO" id="GO:0003723">
    <property type="term" value="F:RNA binding"/>
    <property type="evidence" value="ECO:0007669"/>
    <property type="project" value="UniProtKB-UniRule"/>
</dbReference>
<organism evidence="5 6">
    <name type="scientific">Dreissena polymorpha</name>
    <name type="common">Zebra mussel</name>
    <name type="synonym">Mytilus polymorpha</name>
    <dbReference type="NCBI Taxonomy" id="45954"/>
    <lineage>
        <taxon>Eukaryota</taxon>
        <taxon>Metazoa</taxon>
        <taxon>Spiralia</taxon>
        <taxon>Lophotrochozoa</taxon>
        <taxon>Mollusca</taxon>
        <taxon>Bivalvia</taxon>
        <taxon>Autobranchia</taxon>
        <taxon>Heteroconchia</taxon>
        <taxon>Euheterodonta</taxon>
        <taxon>Imparidentia</taxon>
        <taxon>Neoheterodontei</taxon>
        <taxon>Myida</taxon>
        <taxon>Dreissenoidea</taxon>
        <taxon>Dreissenidae</taxon>
        <taxon>Dreissena</taxon>
    </lineage>
</organism>
<gene>
    <name evidence="5" type="ORF">DPMN_084355</name>
</gene>
<dbReference type="PANTHER" id="PTHR37457">
    <property type="entry name" value="TRNA SELENOCYSTEINE 1-ASSOCIATED PROTEIN 1-RELATED"/>
    <property type="match status" value="1"/>
</dbReference>
<dbReference type="SUPFAM" id="SSF54928">
    <property type="entry name" value="RNA-binding domain, RBD"/>
    <property type="match status" value="2"/>
</dbReference>
<evidence type="ECO:0000313" key="6">
    <source>
        <dbReference type="Proteomes" id="UP000828390"/>
    </source>
</evidence>
<dbReference type="Pfam" id="PF00076">
    <property type="entry name" value="RRM_1"/>
    <property type="match status" value="2"/>
</dbReference>
<evidence type="ECO:0000259" key="4">
    <source>
        <dbReference type="PROSITE" id="PS50102"/>
    </source>
</evidence>
<keyword evidence="6" id="KW-1185">Reference proteome</keyword>
<protein>
    <recommendedName>
        <fullName evidence="2">tRNA selenocysteine-associated protein 1</fullName>
    </recommendedName>
</protein>
<dbReference type="Proteomes" id="UP000828390">
    <property type="component" value="Unassembled WGS sequence"/>
</dbReference>
<evidence type="ECO:0000256" key="2">
    <source>
        <dbReference type="ARBA" id="ARBA00033477"/>
    </source>
</evidence>
<dbReference type="PANTHER" id="PTHR37457:SF3">
    <property type="entry name" value="TRNA SELENOCYSTEINE-ASSOCIATED PROTEIN 1"/>
    <property type="match status" value="1"/>
</dbReference>
<reference evidence="5" key="2">
    <citation type="submission" date="2020-11" db="EMBL/GenBank/DDBJ databases">
        <authorList>
            <person name="McCartney M.A."/>
            <person name="Auch B."/>
            <person name="Kono T."/>
            <person name="Mallez S."/>
            <person name="Becker A."/>
            <person name="Gohl D.M."/>
            <person name="Silverstein K.A.T."/>
            <person name="Koren S."/>
            <person name="Bechman K.B."/>
            <person name="Herman A."/>
            <person name="Abrahante J.E."/>
            <person name="Garbe J."/>
        </authorList>
    </citation>
    <scope>NUCLEOTIDE SEQUENCE</scope>
    <source>
        <strain evidence="5">Duluth1</strain>
        <tissue evidence="5">Whole animal</tissue>
    </source>
</reference>
<accession>A0A9D3YAW1</accession>
<dbReference type="InterPro" id="IPR000504">
    <property type="entry name" value="RRM_dom"/>
</dbReference>
<dbReference type="FunFam" id="3.30.70.330:FF:000159">
    <property type="entry name" value="tRNA selenocysteine 1-associated protein 1"/>
    <property type="match status" value="1"/>
</dbReference>
<reference evidence="5" key="1">
    <citation type="journal article" date="2019" name="bioRxiv">
        <title>The Genome of the Zebra Mussel, Dreissena polymorpha: A Resource for Invasive Species Research.</title>
        <authorList>
            <person name="McCartney M.A."/>
            <person name="Auch B."/>
            <person name="Kono T."/>
            <person name="Mallez S."/>
            <person name="Zhang Y."/>
            <person name="Obille A."/>
            <person name="Becker A."/>
            <person name="Abrahante J.E."/>
            <person name="Garbe J."/>
            <person name="Badalamenti J.P."/>
            <person name="Herman A."/>
            <person name="Mangelson H."/>
            <person name="Liachko I."/>
            <person name="Sullivan S."/>
            <person name="Sone E.D."/>
            <person name="Koren S."/>
            <person name="Silverstein K.A.T."/>
            <person name="Beckman K.B."/>
            <person name="Gohl D.M."/>
        </authorList>
    </citation>
    <scope>NUCLEOTIDE SEQUENCE</scope>
    <source>
        <strain evidence="5">Duluth1</strain>
        <tissue evidence="5">Whole animal</tissue>
    </source>
</reference>
<dbReference type="InterPro" id="IPR012677">
    <property type="entry name" value="Nucleotide-bd_a/b_plait_sf"/>
</dbReference>
<dbReference type="InterPro" id="IPR035979">
    <property type="entry name" value="RBD_domain_sf"/>
</dbReference>
<feature type="domain" description="RRM" evidence="4">
    <location>
        <begin position="111"/>
        <end position="190"/>
    </location>
</feature>